<feature type="compositionally biased region" description="Polar residues" evidence="1">
    <location>
        <begin position="51"/>
        <end position="61"/>
    </location>
</feature>
<feature type="compositionally biased region" description="Polar residues" evidence="1">
    <location>
        <begin position="104"/>
        <end position="130"/>
    </location>
</feature>
<dbReference type="Proteomes" id="UP000736335">
    <property type="component" value="Unassembled WGS sequence"/>
</dbReference>
<feature type="compositionally biased region" description="Basic and acidic residues" evidence="1">
    <location>
        <begin position="292"/>
        <end position="304"/>
    </location>
</feature>
<dbReference type="AlphaFoldDB" id="A0A9P6H4Q4"/>
<comment type="caution">
    <text evidence="2">The sequence shown here is derived from an EMBL/GenBank/DDBJ whole genome shotgun (WGS) entry which is preliminary data.</text>
</comment>
<feature type="region of interest" description="Disordered" evidence="1">
    <location>
        <begin position="1"/>
        <end position="179"/>
    </location>
</feature>
<feature type="region of interest" description="Disordered" evidence="1">
    <location>
        <begin position="207"/>
        <end position="317"/>
    </location>
</feature>
<feature type="compositionally biased region" description="Basic and acidic residues" evidence="1">
    <location>
        <begin position="255"/>
        <end position="264"/>
    </location>
</feature>
<feature type="compositionally biased region" description="Basic and acidic residues" evidence="1">
    <location>
        <begin position="207"/>
        <end position="220"/>
    </location>
</feature>
<dbReference type="EMBL" id="WIUZ02000025">
    <property type="protein sequence ID" value="KAF9777982.1"/>
    <property type="molecule type" value="Genomic_DNA"/>
</dbReference>
<accession>A0A9P6H4Q4</accession>
<protein>
    <submittedName>
        <fullName evidence="2">Uncharacterized protein</fullName>
    </submittedName>
</protein>
<sequence>MLAGTSTLPLPLSPSPSGSHSSSTTPSSDASLELSFDYDFDPDGNFIRISKGSTNASSEVNSPPPLTSIHKGSAESPTPAVLPATANLRRSSLSRSDSAPTVGATESSSIPAPTTTARSFQRVTSASALTPGTRGTLAQSRKLMSSTHRATIGTKPLNDEKENILSSRHVPLPSAGRTARSLKRYASGVSTSEIPDIEAIRNGLRRFDLDDGASGDEHGKSGVPHAGGIHAVPLTSSSSLSSSDASALTTLNTGQDEHERRYRQDSYLQQYKSTSRPGTSLGTASSNRPRRITHEEKAEQERKVQQQIELEQAARPP</sequence>
<feature type="compositionally biased region" description="Low complexity" evidence="1">
    <location>
        <begin position="234"/>
        <end position="253"/>
    </location>
</feature>
<feature type="compositionally biased region" description="Polar residues" evidence="1">
    <location>
        <begin position="266"/>
        <end position="287"/>
    </location>
</feature>
<evidence type="ECO:0000313" key="2">
    <source>
        <dbReference type="EMBL" id="KAF9777982.1"/>
    </source>
</evidence>
<feature type="compositionally biased region" description="Polar residues" evidence="1">
    <location>
        <begin position="136"/>
        <end position="149"/>
    </location>
</feature>
<organism evidence="2 3">
    <name type="scientific">Thelephora terrestris</name>
    <dbReference type="NCBI Taxonomy" id="56493"/>
    <lineage>
        <taxon>Eukaryota</taxon>
        <taxon>Fungi</taxon>
        <taxon>Dikarya</taxon>
        <taxon>Basidiomycota</taxon>
        <taxon>Agaricomycotina</taxon>
        <taxon>Agaricomycetes</taxon>
        <taxon>Thelephorales</taxon>
        <taxon>Thelephoraceae</taxon>
        <taxon>Thelephora</taxon>
    </lineage>
</organism>
<feature type="compositionally biased region" description="Low complexity" evidence="1">
    <location>
        <begin position="88"/>
        <end position="98"/>
    </location>
</feature>
<reference evidence="2" key="2">
    <citation type="submission" date="2020-11" db="EMBL/GenBank/DDBJ databases">
        <authorList>
            <consortium name="DOE Joint Genome Institute"/>
            <person name="Kuo A."/>
            <person name="Miyauchi S."/>
            <person name="Kiss E."/>
            <person name="Drula E."/>
            <person name="Kohler A."/>
            <person name="Sanchez-Garcia M."/>
            <person name="Andreopoulos B."/>
            <person name="Barry K.W."/>
            <person name="Bonito G."/>
            <person name="Buee M."/>
            <person name="Carver A."/>
            <person name="Chen C."/>
            <person name="Cichocki N."/>
            <person name="Clum A."/>
            <person name="Culley D."/>
            <person name="Crous P.W."/>
            <person name="Fauchery L."/>
            <person name="Girlanda M."/>
            <person name="Hayes R."/>
            <person name="Keri Z."/>
            <person name="Labutti K."/>
            <person name="Lipzen A."/>
            <person name="Lombard V."/>
            <person name="Magnuson J."/>
            <person name="Maillard F."/>
            <person name="Morin E."/>
            <person name="Murat C."/>
            <person name="Nolan M."/>
            <person name="Ohm R."/>
            <person name="Pangilinan J."/>
            <person name="Pereira M."/>
            <person name="Perotto S."/>
            <person name="Peter M."/>
            <person name="Riley R."/>
            <person name="Sitrit Y."/>
            <person name="Stielow B."/>
            <person name="Szollosi G."/>
            <person name="Zifcakova L."/>
            <person name="Stursova M."/>
            <person name="Spatafora J.W."/>
            <person name="Tedersoo L."/>
            <person name="Vaario L.-M."/>
            <person name="Yamada A."/>
            <person name="Yan M."/>
            <person name="Wang P."/>
            <person name="Xu J."/>
            <person name="Bruns T."/>
            <person name="Baldrian P."/>
            <person name="Vilgalys R."/>
            <person name="Henrissat B."/>
            <person name="Grigoriev I.V."/>
            <person name="Hibbett D."/>
            <person name="Nagy L.G."/>
            <person name="Martin F.M."/>
        </authorList>
    </citation>
    <scope>NUCLEOTIDE SEQUENCE</scope>
    <source>
        <strain evidence="2">UH-Tt-Lm1</strain>
    </source>
</reference>
<dbReference type="OrthoDB" id="3207297at2759"/>
<reference evidence="2" key="1">
    <citation type="journal article" date="2020" name="Nat. Commun.">
        <title>Large-scale genome sequencing of mycorrhizal fungi provides insights into the early evolution of symbiotic traits.</title>
        <authorList>
            <person name="Miyauchi S."/>
            <person name="Kiss E."/>
            <person name="Kuo A."/>
            <person name="Drula E."/>
            <person name="Kohler A."/>
            <person name="Sanchez-Garcia M."/>
            <person name="Morin E."/>
            <person name="Andreopoulos B."/>
            <person name="Barry K.W."/>
            <person name="Bonito G."/>
            <person name="Buee M."/>
            <person name="Carver A."/>
            <person name="Chen C."/>
            <person name="Cichocki N."/>
            <person name="Clum A."/>
            <person name="Culley D."/>
            <person name="Crous P.W."/>
            <person name="Fauchery L."/>
            <person name="Girlanda M."/>
            <person name="Hayes R.D."/>
            <person name="Keri Z."/>
            <person name="LaButti K."/>
            <person name="Lipzen A."/>
            <person name="Lombard V."/>
            <person name="Magnuson J."/>
            <person name="Maillard F."/>
            <person name="Murat C."/>
            <person name="Nolan M."/>
            <person name="Ohm R.A."/>
            <person name="Pangilinan J."/>
            <person name="Pereira M.F."/>
            <person name="Perotto S."/>
            <person name="Peter M."/>
            <person name="Pfister S."/>
            <person name="Riley R."/>
            <person name="Sitrit Y."/>
            <person name="Stielow J.B."/>
            <person name="Szollosi G."/>
            <person name="Zifcakova L."/>
            <person name="Stursova M."/>
            <person name="Spatafora J.W."/>
            <person name="Tedersoo L."/>
            <person name="Vaario L.M."/>
            <person name="Yamada A."/>
            <person name="Yan M."/>
            <person name="Wang P."/>
            <person name="Xu J."/>
            <person name="Bruns T."/>
            <person name="Baldrian P."/>
            <person name="Vilgalys R."/>
            <person name="Dunand C."/>
            <person name="Henrissat B."/>
            <person name="Grigoriev I.V."/>
            <person name="Hibbett D."/>
            <person name="Nagy L.G."/>
            <person name="Martin F.M."/>
        </authorList>
    </citation>
    <scope>NUCLEOTIDE SEQUENCE</scope>
    <source>
        <strain evidence="2">UH-Tt-Lm1</strain>
    </source>
</reference>
<evidence type="ECO:0000313" key="3">
    <source>
        <dbReference type="Proteomes" id="UP000736335"/>
    </source>
</evidence>
<proteinExistence type="predicted"/>
<evidence type="ECO:0000256" key="1">
    <source>
        <dbReference type="SAM" id="MobiDB-lite"/>
    </source>
</evidence>
<feature type="compositionally biased region" description="Low complexity" evidence="1">
    <location>
        <begin position="1"/>
        <end position="32"/>
    </location>
</feature>
<name>A0A9P6H4Q4_9AGAM</name>
<gene>
    <name evidence="2" type="ORF">BJ322DRAFT_510136</name>
</gene>
<keyword evidence="3" id="KW-1185">Reference proteome</keyword>